<dbReference type="EMBL" id="BART01012973">
    <property type="protein sequence ID" value="GAG87630.1"/>
    <property type="molecule type" value="Genomic_DNA"/>
</dbReference>
<proteinExistence type="predicted"/>
<protein>
    <submittedName>
        <fullName evidence="1">Uncharacterized protein</fullName>
    </submittedName>
</protein>
<organism evidence="1">
    <name type="scientific">marine sediment metagenome</name>
    <dbReference type="NCBI Taxonomy" id="412755"/>
    <lineage>
        <taxon>unclassified sequences</taxon>
        <taxon>metagenomes</taxon>
        <taxon>ecological metagenomes</taxon>
    </lineage>
</organism>
<sequence length="66" mass="7796">MDKKIEEIIEWYGSLLPTLKMEMTLKKRLKDLVQQAKEDCIEIMWDNLDGVKTSKITKAEKAIRQE</sequence>
<name>X1AXX5_9ZZZZ</name>
<dbReference type="AlphaFoldDB" id="X1AXX5"/>
<accession>X1AXX5</accession>
<reference evidence="1" key="1">
    <citation type="journal article" date="2014" name="Front. Microbiol.">
        <title>High frequency of phylogenetically diverse reductive dehalogenase-homologous genes in deep subseafloor sedimentary metagenomes.</title>
        <authorList>
            <person name="Kawai M."/>
            <person name="Futagami T."/>
            <person name="Toyoda A."/>
            <person name="Takaki Y."/>
            <person name="Nishi S."/>
            <person name="Hori S."/>
            <person name="Arai W."/>
            <person name="Tsubouchi T."/>
            <person name="Morono Y."/>
            <person name="Uchiyama I."/>
            <person name="Ito T."/>
            <person name="Fujiyama A."/>
            <person name="Inagaki F."/>
            <person name="Takami H."/>
        </authorList>
    </citation>
    <scope>NUCLEOTIDE SEQUENCE</scope>
    <source>
        <strain evidence="1">Expedition CK06-06</strain>
    </source>
</reference>
<comment type="caution">
    <text evidence="1">The sequence shown here is derived from an EMBL/GenBank/DDBJ whole genome shotgun (WGS) entry which is preliminary data.</text>
</comment>
<evidence type="ECO:0000313" key="1">
    <source>
        <dbReference type="EMBL" id="GAG87630.1"/>
    </source>
</evidence>
<gene>
    <name evidence="1" type="ORF">S01H4_26793</name>
</gene>